<dbReference type="Proteomes" id="UP000242519">
    <property type="component" value="Unassembled WGS sequence"/>
</dbReference>
<name>A0A218Z9A2_9HELO</name>
<comment type="caution">
    <text evidence="2">The sequence shown here is derived from an EMBL/GenBank/DDBJ whole genome shotgun (WGS) entry which is preliminary data.</text>
</comment>
<sequence length="60" mass="6112">MTAGAHVLTTPSGPEIPSTRSTVGSYRPILTDAQETIADADPTRQISTATGPSSGPDAEE</sequence>
<proteinExistence type="predicted"/>
<keyword evidence="3" id="KW-1185">Reference proteome</keyword>
<dbReference type="EMBL" id="MZNU01000132">
    <property type="protein sequence ID" value="OWP04160.1"/>
    <property type="molecule type" value="Genomic_DNA"/>
</dbReference>
<reference evidence="2 3" key="1">
    <citation type="submission" date="2017-04" db="EMBL/GenBank/DDBJ databases">
        <title>Draft genome sequence of Marssonina coronaria NL1: causal agent of apple blotch.</title>
        <authorList>
            <person name="Cheng Q."/>
        </authorList>
    </citation>
    <scope>NUCLEOTIDE SEQUENCE [LARGE SCALE GENOMIC DNA]</scope>
    <source>
        <strain evidence="2 3">NL1</strain>
    </source>
</reference>
<protein>
    <submittedName>
        <fullName evidence="2">Uncharacterized protein</fullName>
    </submittedName>
</protein>
<dbReference type="InParanoid" id="A0A218Z9A2"/>
<evidence type="ECO:0000256" key="1">
    <source>
        <dbReference type="SAM" id="MobiDB-lite"/>
    </source>
</evidence>
<evidence type="ECO:0000313" key="2">
    <source>
        <dbReference type="EMBL" id="OWP04160.1"/>
    </source>
</evidence>
<feature type="region of interest" description="Disordered" evidence="1">
    <location>
        <begin position="1"/>
        <end position="60"/>
    </location>
</feature>
<gene>
    <name evidence="2" type="ORF">B2J93_369</name>
</gene>
<feature type="compositionally biased region" description="Polar residues" evidence="1">
    <location>
        <begin position="44"/>
        <end position="53"/>
    </location>
</feature>
<dbReference type="AlphaFoldDB" id="A0A218Z9A2"/>
<organism evidence="2 3">
    <name type="scientific">Diplocarpon coronariae</name>
    <dbReference type="NCBI Taxonomy" id="2795749"/>
    <lineage>
        <taxon>Eukaryota</taxon>
        <taxon>Fungi</taxon>
        <taxon>Dikarya</taxon>
        <taxon>Ascomycota</taxon>
        <taxon>Pezizomycotina</taxon>
        <taxon>Leotiomycetes</taxon>
        <taxon>Helotiales</taxon>
        <taxon>Drepanopezizaceae</taxon>
        <taxon>Diplocarpon</taxon>
    </lineage>
</organism>
<accession>A0A218Z9A2</accession>
<evidence type="ECO:0000313" key="3">
    <source>
        <dbReference type="Proteomes" id="UP000242519"/>
    </source>
</evidence>